<keyword evidence="2" id="KW-1185">Reference proteome</keyword>
<sequence>MVTASGCSSSLRDCQHKLHYFTVATMRGTEVLLRQHLHRQFKTYWLTQGRRRVPDTGAEKLLAAKGIPVVDPKDILTPPYPRQPTLELPPHVPNQDGVPRNWSISDKLVQESQLEPCYVFNNRFCPVMGLPQAQLLTNTLVHWSLPQAVLDHATPTTPHEDDRVKEAILHAHLMDSTQSKLPRMLDVINRPGWNDRLQYGIPLSRSNKTLTYQLLLLLDQVCGGVTTHRMLAENAVSRVTFRHSECLMQFEHVSGFVVSSPHPLPRVAGQEEVANTEKEPMPDIYPVSPFVSVLPPKTHYNMQDQYGVSVSDLYPHTVIIHNNAPRLRCNSEGFASMTLMFAFSHAAAFARMLGKNDTELENSPVVVQVVNCNRQQYQLGVLQLNTLDLTRSDRRNLFWTQPWQQLFSSCTFKAALPVLDGYNPEVFSLLKGLHMQGLAEATELTRKKKEVEKDGKGDKM</sequence>
<gene>
    <name evidence="1" type="ORF">Pmani_026881</name>
</gene>
<dbReference type="PANTHER" id="PTHR15889">
    <property type="entry name" value="MITOCHONDRIAL RIBOSOMAL PROTEIN L37"/>
    <property type="match status" value="1"/>
</dbReference>
<dbReference type="AlphaFoldDB" id="A0AAE1P2Q4"/>
<dbReference type="EMBL" id="JAWZYT010002960">
    <property type="protein sequence ID" value="KAK4300954.1"/>
    <property type="molecule type" value="Genomic_DNA"/>
</dbReference>
<comment type="caution">
    <text evidence="1">The sequence shown here is derived from an EMBL/GenBank/DDBJ whole genome shotgun (WGS) entry which is preliminary data.</text>
</comment>
<dbReference type="GO" id="GO:0005739">
    <property type="term" value="C:mitochondrion"/>
    <property type="evidence" value="ECO:0007669"/>
    <property type="project" value="TreeGrafter"/>
</dbReference>
<protein>
    <submittedName>
        <fullName evidence="1">Uncharacterized protein</fullName>
    </submittedName>
</protein>
<proteinExistence type="predicted"/>
<name>A0AAE1P2Q4_9EUCA</name>
<evidence type="ECO:0000313" key="1">
    <source>
        <dbReference type="EMBL" id="KAK4300954.1"/>
    </source>
</evidence>
<dbReference type="InterPro" id="IPR052482">
    <property type="entry name" value="mtLSU_mL37"/>
</dbReference>
<dbReference type="PANTHER" id="PTHR15889:SF2">
    <property type="entry name" value="LARGE RIBOSOMAL SUBUNIT PROTEIN ML37"/>
    <property type="match status" value="1"/>
</dbReference>
<dbReference type="Proteomes" id="UP001292094">
    <property type="component" value="Unassembled WGS sequence"/>
</dbReference>
<reference evidence="1" key="1">
    <citation type="submission" date="2023-11" db="EMBL/GenBank/DDBJ databases">
        <title>Genome assemblies of two species of porcelain crab, Petrolisthes cinctipes and Petrolisthes manimaculis (Anomura: Porcellanidae).</title>
        <authorList>
            <person name="Angst P."/>
        </authorList>
    </citation>
    <scope>NUCLEOTIDE SEQUENCE</scope>
    <source>
        <strain evidence="1">PB745_02</strain>
        <tissue evidence="1">Gill</tissue>
    </source>
</reference>
<accession>A0AAE1P2Q4</accession>
<evidence type="ECO:0000313" key="2">
    <source>
        <dbReference type="Proteomes" id="UP001292094"/>
    </source>
</evidence>
<organism evidence="1 2">
    <name type="scientific">Petrolisthes manimaculis</name>
    <dbReference type="NCBI Taxonomy" id="1843537"/>
    <lineage>
        <taxon>Eukaryota</taxon>
        <taxon>Metazoa</taxon>
        <taxon>Ecdysozoa</taxon>
        <taxon>Arthropoda</taxon>
        <taxon>Crustacea</taxon>
        <taxon>Multicrustacea</taxon>
        <taxon>Malacostraca</taxon>
        <taxon>Eumalacostraca</taxon>
        <taxon>Eucarida</taxon>
        <taxon>Decapoda</taxon>
        <taxon>Pleocyemata</taxon>
        <taxon>Anomura</taxon>
        <taxon>Galatheoidea</taxon>
        <taxon>Porcellanidae</taxon>
        <taxon>Petrolisthes</taxon>
    </lineage>
</organism>